<evidence type="ECO:0000313" key="1">
    <source>
        <dbReference type="EMBL" id="GBN40573.1"/>
    </source>
</evidence>
<proteinExistence type="predicted"/>
<comment type="caution">
    <text evidence="1">The sequence shown here is derived from an EMBL/GenBank/DDBJ whole genome shotgun (WGS) entry which is preliminary data.</text>
</comment>
<sequence length="128" mass="14754">MLLNSLGFLGVPSDKLTTKVFTIDTTPRCTETVQWFRVTNYAARSKDLESNCYYWYSERREFFISKYSGNMDRFTIPVQKVAIPFKNSNCLYNHQGSRTDTQSGRRIFSKTMFSIGQLFVACSRVSGP</sequence>
<keyword evidence="2" id="KW-1185">Reference proteome</keyword>
<name>A0A4Y2NP78_ARAVE</name>
<accession>A0A4Y2NP78</accession>
<organism evidence="1 2">
    <name type="scientific">Araneus ventricosus</name>
    <name type="common">Orbweaver spider</name>
    <name type="synonym">Epeira ventricosa</name>
    <dbReference type="NCBI Taxonomy" id="182803"/>
    <lineage>
        <taxon>Eukaryota</taxon>
        <taxon>Metazoa</taxon>
        <taxon>Ecdysozoa</taxon>
        <taxon>Arthropoda</taxon>
        <taxon>Chelicerata</taxon>
        <taxon>Arachnida</taxon>
        <taxon>Araneae</taxon>
        <taxon>Araneomorphae</taxon>
        <taxon>Entelegynae</taxon>
        <taxon>Araneoidea</taxon>
        <taxon>Araneidae</taxon>
        <taxon>Araneus</taxon>
    </lineage>
</organism>
<dbReference type="EMBL" id="BGPR01009523">
    <property type="protein sequence ID" value="GBN40573.1"/>
    <property type="molecule type" value="Genomic_DNA"/>
</dbReference>
<dbReference type="AlphaFoldDB" id="A0A4Y2NP78"/>
<dbReference type="Proteomes" id="UP000499080">
    <property type="component" value="Unassembled WGS sequence"/>
</dbReference>
<reference evidence="1 2" key="1">
    <citation type="journal article" date="2019" name="Sci. Rep.">
        <title>Orb-weaving spider Araneus ventricosus genome elucidates the spidroin gene catalogue.</title>
        <authorList>
            <person name="Kono N."/>
            <person name="Nakamura H."/>
            <person name="Ohtoshi R."/>
            <person name="Moran D.A.P."/>
            <person name="Shinohara A."/>
            <person name="Yoshida Y."/>
            <person name="Fujiwara M."/>
            <person name="Mori M."/>
            <person name="Tomita M."/>
            <person name="Arakawa K."/>
        </authorList>
    </citation>
    <scope>NUCLEOTIDE SEQUENCE [LARGE SCALE GENOMIC DNA]</scope>
</reference>
<gene>
    <name evidence="1" type="ORF">AVEN_223382_1</name>
</gene>
<evidence type="ECO:0000313" key="2">
    <source>
        <dbReference type="Proteomes" id="UP000499080"/>
    </source>
</evidence>
<protein>
    <submittedName>
        <fullName evidence="1">Uncharacterized protein</fullName>
    </submittedName>
</protein>